<keyword evidence="2" id="KW-0680">Restriction system</keyword>
<sequence>MSGIIPKGWKTLELDEIAFVQTGIAINGEPDRTNPIRLPYLRVANVQDGHIDLSEVKYITVSEHQVARYALQVGDVLMTEGGDFDKLGRGAVWNGQIAPCLHQNHVFAVRPDQAQVLSAFLAAYCESAAGKRYFLSCSKQTTNLASINSTQLKEMPIVVPPLREQQRIVMALNAWDHAIDQTERLITAKRIEFNALYESLIGVGRRNAKLETKWIQKKLGDVIFLSSGQHVASALVNDAGLGTPYLTGPSDFAIAHPLATAWVEVPPVVCSEGDILVTVKGSGVGTMSIADQSYCISRQLMAITPKSVDAGFLFFVSEREISNRARNAHGLIPQLTRQDICDITIELPDLADQVQISRVLYCVREQVNALTLLVDRLTKQKRGLMQKLLTGEWRLDERFDAEALSPHASNVGGHS</sequence>
<dbReference type="PANTHER" id="PTHR30408:SF12">
    <property type="entry name" value="TYPE I RESTRICTION ENZYME MJAVIII SPECIFICITY SUBUNIT"/>
    <property type="match status" value="1"/>
</dbReference>
<reference evidence="5 6" key="1">
    <citation type="submission" date="2023-07" db="EMBL/GenBank/DDBJ databases">
        <title>Genomic Encyclopedia of Type Strains, Phase IV (KMG-IV): sequencing the most valuable type-strain genomes for metagenomic binning, comparative biology and taxonomic classification.</title>
        <authorList>
            <person name="Goeker M."/>
        </authorList>
    </citation>
    <scope>NUCLEOTIDE SEQUENCE [LARGE SCALE GENOMIC DNA]</scope>
    <source>
        <strain evidence="5 6">B6-8</strain>
    </source>
</reference>
<dbReference type="InterPro" id="IPR052021">
    <property type="entry name" value="Type-I_RS_S_subunit"/>
</dbReference>
<accession>A0ABU0H2G0</accession>
<dbReference type="RefSeq" id="WP_266347393.1">
    <property type="nucleotide sequence ID" value="NZ_JAPKNG010000001.1"/>
</dbReference>
<proteinExistence type="inferred from homology"/>
<dbReference type="EMBL" id="JAUSVO010000001">
    <property type="protein sequence ID" value="MDQ0436488.1"/>
    <property type="molecule type" value="Genomic_DNA"/>
</dbReference>
<name>A0ABU0H2G0_9HYPH</name>
<dbReference type="CDD" id="cd17253">
    <property type="entry name" value="RMtype1_S_Eco933I-TRD2-CR2_like"/>
    <property type="match status" value="1"/>
</dbReference>
<feature type="domain" description="Type I restriction modification DNA specificity" evidence="4">
    <location>
        <begin position="269"/>
        <end position="360"/>
    </location>
</feature>
<dbReference type="EC" id="3.1.21.3" evidence="5"/>
<dbReference type="Gene3D" id="3.90.220.20">
    <property type="entry name" value="DNA methylase specificity domains"/>
    <property type="match status" value="2"/>
</dbReference>
<dbReference type="Pfam" id="PF01420">
    <property type="entry name" value="Methylase_S"/>
    <property type="match status" value="2"/>
</dbReference>
<dbReference type="GO" id="GO:0009035">
    <property type="term" value="F:type I site-specific deoxyribonuclease activity"/>
    <property type="evidence" value="ECO:0007669"/>
    <property type="project" value="UniProtKB-EC"/>
</dbReference>
<keyword evidence="6" id="KW-1185">Reference proteome</keyword>
<dbReference type="InterPro" id="IPR044946">
    <property type="entry name" value="Restrct_endonuc_typeI_TRD_sf"/>
</dbReference>
<protein>
    <submittedName>
        <fullName evidence="5">Type I restriction enzyme S subunit</fullName>
        <ecNumber evidence="5">3.1.21.3</ecNumber>
    </submittedName>
</protein>
<keyword evidence="5" id="KW-0378">Hydrolase</keyword>
<dbReference type="PANTHER" id="PTHR30408">
    <property type="entry name" value="TYPE-1 RESTRICTION ENZYME ECOKI SPECIFICITY PROTEIN"/>
    <property type="match status" value="1"/>
</dbReference>
<evidence type="ECO:0000313" key="5">
    <source>
        <dbReference type="EMBL" id="MDQ0436488.1"/>
    </source>
</evidence>
<feature type="domain" description="Type I restriction modification DNA specificity" evidence="4">
    <location>
        <begin position="6"/>
        <end position="185"/>
    </location>
</feature>
<dbReference type="Proteomes" id="UP001241603">
    <property type="component" value="Unassembled WGS sequence"/>
</dbReference>
<dbReference type="SUPFAM" id="SSF116734">
    <property type="entry name" value="DNA methylase specificity domain"/>
    <property type="match status" value="2"/>
</dbReference>
<dbReference type="InterPro" id="IPR000055">
    <property type="entry name" value="Restrct_endonuc_typeI_TRD"/>
</dbReference>
<gene>
    <name evidence="5" type="ORF">QO014_000858</name>
</gene>
<organism evidence="5 6">
    <name type="scientific">Kaistia dalseonensis</name>
    <dbReference type="NCBI Taxonomy" id="410840"/>
    <lineage>
        <taxon>Bacteria</taxon>
        <taxon>Pseudomonadati</taxon>
        <taxon>Pseudomonadota</taxon>
        <taxon>Alphaproteobacteria</taxon>
        <taxon>Hyphomicrobiales</taxon>
        <taxon>Kaistiaceae</taxon>
        <taxon>Kaistia</taxon>
    </lineage>
</organism>
<evidence type="ECO:0000256" key="3">
    <source>
        <dbReference type="ARBA" id="ARBA00023125"/>
    </source>
</evidence>
<evidence type="ECO:0000256" key="1">
    <source>
        <dbReference type="ARBA" id="ARBA00010923"/>
    </source>
</evidence>
<evidence type="ECO:0000256" key="2">
    <source>
        <dbReference type="ARBA" id="ARBA00022747"/>
    </source>
</evidence>
<evidence type="ECO:0000259" key="4">
    <source>
        <dbReference type="Pfam" id="PF01420"/>
    </source>
</evidence>
<evidence type="ECO:0000313" key="6">
    <source>
        <dbReference type="Proteomes" id="UP001241603"/>
    </source>
</evidence>
<comment type="caution">
    <text evidence="5">The sequence shown here is derived from an EMBL/GenBank/DDBJ whole genome shotgun (WGS) entry which is preliminary data.</text>
</comment>
<keyword evidence="3" id="KW-0238">DNA-binding</keyword>
<comment type="similarity">
    <text evidence="1">Belongs to the type-I restriction system S methylase family.</text>
</comment>